<evidence type="ECO:0000313" key="7">
    <source>
        <dbReference type="EMBL" id="CAG4645947.1"/>
    </source>
</evidence>
<dbReference type="Pfam" id="PF04133">
    <property type="entry name" value="Vps55"/>
    <property type="match status" value="1"/>
</dbReference>
<dbReference type="PANTHER" id="PTHR12050:SF0">
    <property type="entry name" value="RH04491P"/>
    <property type="match status" value="1"/>
</dbReference>
<name>A0A9N6WTN1_9CRUS</name>
<organism evidence="7">
    <name type="scientific">Lynceus sp. MCZ IZ 141354</name>
    <dbReference type="NCBI Taxonomy" id="1930659"/>
    <lineage>
        <taxon>Eukaryota</taxon>
        <taxon>Metazoa</taxon>
        <taxon>Ecdysozoa</taxon>
        <taxon>Arthropoda</taxon>
        <taxon>Crustacea</taxon>
        <taxon>Branchiopoda</taxon>
        <taxon>Diplostraca</taxon>
        <taxon>Laevicaudata</taxon>
        <taxon>Lynceidae</taxon>
        <taxon>Lynceus</taxon>
    </lineage>
</organism>
<dbReference type="InterPro" id="IPR007262">
    <property type="entry name" value="Vps55/LEPROT"/>
</dbReference>
<evidence type="ECO:0000256" key="5">
    <source>
        <dbReference type="ARBA" id="ARBA00023136"/>
    </source>
</evidence>
<feature type="transmembrane region" description="Helical" evidence="6">
    <location>
        <begin position="50"/>
        <end position="70"/>
    </location>
</feature>
<accession>A0A9N6WTN1</accession>
<gene>
    <name evidence="7" type="primary">EOG090X0J87</name>
</gene>
<keyword evidence="3 6" id="KW-0812">Transmembrane</keyword>
<evidence type="ECO:0000256" key="3">
    <source>
        <dbReference type="ARBA" id="ARBA00022692"/>
    </source>
</evidence>
<evidence type="ECO:0000256" key="2">
    <source>
        <dbReference type="ARBA" id="ARBA00005645"/>
    </source>
</evidence>
<protein>
    <submittedName>
        <fullName evidence="7">EOG090X0J87</fullName>
    </submittedName>
</protein>
<dbReference type="GO" id="GO:0005768">
    <property type="term" value="C:endosome"/>
    <property type="evidence" value="ECO:0007669"/>
    <property type="project" value="TreeGrafter"/>
</dbReference>
<dbReference type="EMBL" id="OC989292">
    <property type="protein sequence ID" value="CAG4645947.1"/>
    <property type="molecule type" value="Genomic_DNA"/>
</dbReference>
<keyword evidence="4 6" id="KW-1133">Transmembrane helix</keyword>
<comment type="subcellular location">
    <subcellularLocation>
        <location evidence="1">Membrane</location>
        <topology evidence="1">Multi-pass membrane protein</topology>
    </subcellularLocation>
</comment>
<dbReference type="PANTHER" id="PTHR12050">
    <property type="entry name" value="LEPTIN RECEPTOR-RELATED"/>
    <property type="match status" value="1"/>
</dbReference>
<keyword evidence="5 6" id="KW-0472">Membrane</keyword>
<dbReference type="AlphaFoldDB" id="A0A9N6WTN1"/>
<evidence type="ECO:0000256" key="6">
    <source>
        <dbReference type="SAM" id="Phobius"/>
    </source>
</evidence>
<comment type="similarity">
    <text evidence="2">Belongs to the OB-RGRP/VPS55 family.</text>
</comment>
<feature type="transmembrane region" description="Helical" evidence="6">
    <location>
        <begin position="16"/>
        <end position="38"/>
    </location>
</feature>
<dbReference type="GO" id="GO:0032511">
    <property type="term" value="P:late endosome to vacuole transport via multivesicular body sorting pathway"/>
    <property type="evidence" value="ECO:0007669"/>
    <property type="project" value="TreeGrafter"/>
</dbReference>
<proteinExistence type="inferred from homology"/>
<evidence type="ECO:0000256" key="1">
    <source>
        <dbReference type="ARBA" id="ARBA00004141"/>
    </source>
</evidence>
<evidence type="ECO:0000256" key="4">
    <source>
        <dbReference type="ARBA" id="ARBA00022989"/>
    </source>
</evidence>
<reference evidence="7" key="1">
    <citation type="submission" date="2021-04" db="EMBL/GenBank/DDBJ databases">
        <authorList>
            <person name="Cornetti L."/>
        </authorList>
    </citation>
    <scope>NUCLEOTIDE SEQUENCE</scope>
</reference>
<sequence length="115" mass="12526">MTFLVLACALPQFQNWWPFFVIAFYLLAPLPTVIARRCTEDSGSSPSKEFGLFLTTGLVISAFALPLVLARSPSNAAVIAWGAAGLVTAANIVVFLTILGFFIAFDNEDVDYSMW</sequence>
<feature type="transmembrane region" description="Helical" evidence="6">
    <location>
        <begin position="76"/>
        <end position="105"/>
    </location>
</feature>
<dbReference type="GO" id="GO:0016020">
    <property type="term" value="C:membrane"/>
    <property type="evidence" value="ECO:0007669"/>
    <property type="project" value="UniProtKB-SubCell"/>
</dbReference>